<gene>
    <name evidence="5 8" type="primary">prmC</name>
    <name evidence="8" type="ORF">GCM10011532_21130</name>
</gene>
<dbReference type="Proteomes" id="UP000605733">
    <property type="component" value="Unassembled WGS sequence"/>
</dbReference>
<evidence type="ECO:0000256" key="4">
    <source>
        <dbReference type="ARBA" id="ARBA00048391"/>
    </source>
</evidence>
<evidence type="ECO:0000256" key="1">
    <source>
        <dbReference type="ARBA" id="ARBA00022603"/>
    </source>
</evidence>
<dbReference type="HAMAP" id="MF_02126">
    <property type="entry name" value="RF_methyltr_PrmC"/>
    <property type="match status" value="1"/>
</dbReference>
<dbReference type="EC" id="2.1.1.297" evidence="5"/>
<reference evidence="9" key="1">
    <citation type="journal article" date="2019" name="Int. J. Syst. Evol. Microbiol.">
        <title>The Global Catalogue of Microorganisms (GCM) 10K type strain sequencing project: providing services to taxonomists for standard genome sequencing and annotation.</title>
        <authorList>
            <consortium name="The Broad Institute Genomics Platform"/>
            <consortium name="The Broad Institute Genome Sequencing Center for Infectious Disease"/>
            <person name="Wu L."/>
            <person name="Ma J."/>
        </authorList>
    </citation>
    <scope>NUCLEOTIDE SEQUENCE [LARGE SCALE GENOMIC DNA]</scope>
    <source>
        <strain evidence="9">CGMCC 1.15422</strain>
    </source>
</reference>
<feature type="binding site" evidence="5">
    <location>
        <position position="145"/>
    </location>
    <ligand>
        <name>S-adenosyl-L-methionine</name>
        <dbReference type="ChEBI" id="CHEBI:59789"/>
    </ligand>
</feature>
<evidence type="ECO:0000256" key="3">
    <source>
        <dbReference type="ARBA" id="ARBA00022691"/>
    </source>
</evidence>
<dbReference type="InterPro" id="IPR029063">
    <property type="entry name" value="SAM-dependent_MTases_sf"/>
</dbReference>
<evidence type="ECO:0000256" key="5">
    <source>
        <dbReference type="HAMAP-Rule" id="MF_02126"/>
    </source>
</evidence>
<protein>
    <recommendedName>
        <fullName evidence="5">Release factor glutamine methyltransferase</fullName>
        <shortName evidence="5">RF MTase</shortName>
        <ecNumber evidence="5">2.1.1.297</ecNumber>
    </recommendedName>
    <alternativeName>
        <fullName evidence="5">N5-glutamine methyltransferase PrmC</fullName>
    </alternativeName>
    <alternativeName>
        <fullName evidence="5">Protein-(glutamine-N5) MTase PrmC</fullName>
    </alternativeName>
    <alternativeName>
        <fullName evidence="5">Protein-glutamine N-methyltransferase PrmC</fullName>
    </alternativeName>
</protein>
<evidence type="ECO:0000256" key="2">
    <source>
        <dbReference type="ARBA" id="ARBA00022679"/>
    </source>
</evidence>
<dbReference type="Gene3D" id="1.10.8.10">
    <property type="entry name" value="DNA helicase RuvA subunit, C-terminal domain"/>
    <property type="match status" value="1"/>
</dbReference>
<comment type="caution">
    <text evidence="5">Lacks conserved residue(s) required for the propagation of feature annotation.</text>
</comment>
<dbReference type="InterPro" id="IPR004556">
    <property type="entry name" value="HemK-like"/>
</dbReference>
<keyword evidence="2 5" id="KW-0808">Transferase</keyword>
<dbReference type="InterPro" id="IPR007848">
    <property type="entry name" value="Small_mtfrase_dom"/>
</dbReference>
<dbReference type="RefSeq" id="WP_011708552.1">
    <property type="nucleotide sequence ID" value="NZ_BMIX01000004.1"/>
</dbReference>
<dbReference type="PROSITE" id="PS00092">
    <property type="entry name" value="N6_MTASE"/>
    <property type="match status" value="1"/>
</dbReference>
<comment type="function">
    <text evidence="5">Methylates the class 1 translation termination release factors RF1/PrfA and RF2/PrfB on the glutamine residue of the universally conserved GGQ motif.</text>
</comment>
<proteinExistence type="inferred from homology"/>
<dbReference type="Pfam" id="PF05175">
    <property type="entry name" value="MTS"/>
    <property type="match status" value="1"/>
</dbReference>
<evidence type="ECO:0000313" key="9">
    <source>
        <dbReference type="Proteomes" id="UP000605733"/>
    </source>
</evidence>
<evidence type="ECO:0000259" key="7">
    <source>
        <dbReference type="Pfam" id="PF17827"/>
    </source>
</evidence>
<feature type="domain" description="Release factor glutamine methyltransferase N-terminal" evidence="7">
    <location>
        <begin position="28"/>
        <end position="76"/>
    </location>
</feature>
<feature type="binding site" evidence="5">
    <location>
        <begin position="188"/>
        <end position="191"/>
    </location>
    <ligand>
        <name>substrate</name>
    </ligand>
</feature>
<organism evidence="8 9">
    <name type="scientific">Christiangramia forsetii</name>
    <dbReference type="NCBI Taxonomy" id="411153"/>
    <lineage>
        <taxon>Bacteria</taxon>
        <taxon>Pseudomonadati</taxon>
        <taxon>Bacteroidota</taxon>
        <taxon>Flavobacteriia</taxon>
        <taxon>Flavobacteriales</taxon>
        <taxon>Flavobacteriaceae</taxon>
        <taxon>Christiangramia</taxon>
    </lineage>
</organism>
<dbReference type="PANTHER" id="PTHR18895">
    <property type="entry name" value="HEMK METHYLTRANSFERASE"/>
    <property type="match status" value="1"/>
</dbReference>
<dbReference type="SUPFAM" id="SSF53335">
    <property type="entry name" value="S-adenosyl-L-methionine-dependent methyltransferases"/>
    <property type="match status" value="1"/>
</dbReference>
<sequence>MRISQLKKQFSVQLEGEFPSTEIMSFFYILTEEYLGMQKVDIALNPTQEISKEEQTKFESALNRLKKHEPIQYITGNTEFFTRKFLVNKSVLIPRPETEELVEWIISDHRSTGQELKILDIGTGSGCIPISLAKELEDAKVSSFDISSEALLIAKRNAKLNAADVLFRKLNILEAEELEGQFDIIVSNPPYVRELEKKEMHQNVLDHEPKLALYVEDENALIFYKKIAELAVKSLNPAGCLYFEINQYLAEETKSLVQQFGFETELKKDIFGHYRMLKATKQ</sequence>
<dbReference type="Pfam" id="PF17827">
    <property type="entry name" value="PrmC_N"/>
    <property type="match status" value="1"/>
</dbReference>
<dbReference type="GO" id="GO:0032259">
    <property type="term" value="P:methylation"/>
    <property type="evidence" value="ECO:0007669"/>
    <property type="project" value="UniProtKB-KW"/>
</dbReference>
<comment type="similarity">
    <text evidence="5">Belongs to the protein N5-glutamine methyltransferase family. PrmC subfamily.</text>
</comment>
<keyword evidence="3 5" id="KW-0949">S-adenosyl-L-methionine</keyword>
<dbReference type="Gene3D" id="3.40.50.150">
    <property type="entry name" value="Vaccinia Virus protein VP39"/>
    <property type="match status" value="1"/>
</dbReference>
<keyword evidence="1 5" id="KW-0489">Methyltransferase</keyword>
<comment type="caution">
    <text evidence="8">The sequence shown here is derived from an EMBL/GenBank/DDBJ whole genome shotgun (WGS) entry which is preliminary data.</text>
</comment>
<evidence type="ECO:0000259" key="6">
    <source>
        <dbReference type="Pfam" id="PF05175"/>
    </source>
</evidence>
<dbReference type="PANTHER" id="PTHR18895:SF74">
    <property type="entry name" value="MTRF1L RELEASE FACTOR GLUTAMINE METHYLTRANSFERASE"/>
    <property type="match status" value="1"/>
</dbReference>
<feature type="binding site" evidence="5">
    <location>
        <position position="188"/>
    </location>
    <ligand>
        <name>S-adenosyl-L-methionine</name>
        <dbReference type="ChEBI" id="CHEBI:59789"/>
    </ligand>
</feature>
<evidence type="ECO:0000313" key="8">
    <source>
        <dbReference type="EMBL" id="GGG37204.1"/>
    </source>
</evidence>
<dbReference type="InterPro" id="IPR019874">
    <property type="entry name" value="RF_methyltr_PrmC"/>
</dbReference>
<comment type="catalytic activity">
    <reaction evidence="4 5">
        <text>L-glutaminyl-[peptide chain release factor] + S-adenosyl-L-methionine = N(5)-methyl-L-glutaminyl-[peptide chain release factor] + S-adenosyl-L-homocysteine + H(+)</text>
        <dbReference type="Rhea" id="RHEA:42896"/>
        <dbReference type="Rhea" id="RHEA-COMP:10271"/>
        <dbReference type="Rhea" id="RHEA-COMP:10272"/>
        <dbReference type="ChEBI" id="CHEBI:15378"/>
        <dbReference type="ChEBI" id="CHEBI:30011"/>
        <dbReference type="ChEBI" id="CHEBI:57856"/>
        <dbReference type="ChEBI" id="CHEBI:59789"/>
        <dbReference type="ChEBI" id="CHEBI:61891"/>
        <dbReference type="EC" id="2.1.1.297"/>
    </reaction>
</comment>
<dbReference type="InterPro" id="IPR050320">
    <property type="entry name" value="N5-glutamine_MTase"/>
</dbReference>
<name>A0ABQ1WPH3_9FLAO</name>
<dbReference type="InterPro" id="IPR002052">
    <property type="entry name" value="DNA_methylase_N6_adenine_CS"/>
</dbReference>
<accession>A0ABQ1WPH3</accession>
<dbReference type="NCBIfam" id="TIGR03534">
    <property type="entry name" value="RF_mod_PrmC"/>
    <property type="match status" value="1"/>
</dbReference>
<dbReference type="EMBL" id="BMIX01000004">
    <property type="protein sequence ID" value="GGG37204.1"/>
    <property type="molecule type" value="Genomic_DNA"/>
</dbReference>
<dbReference type="CDD" id="cd02440">
    <property type="entry name" value="AdoMet_MTases"/>
    <property type="match status" value="1"/>
</dbReference>
<feature type="domain" description="Methyltransferase small" evidence="6">
    <location>
        <begin position="114"/>
        <end position="204"/>
    </location>
</feature>
<dbReference type="GO" id="GO:0008168">
    <property type="term" value="F:methyltransferase activity"/>
    <property type="evidence" value="ECO:0007669"/>
    <property type="project" value="UniProtKB-KW"/>
</dbReference>
<feature type="binding site" evidence="5">
    <location>
        <begin position="122"/>
        <end position="126"/>
    </location>
    <ligand>
        <name>S-adenosyl-L-methionine</name>
        <dbReference type="ChEBI" id="CHEBI:59789"/>
    </ligand>
</feature>
<dbReference type="InterPro" id="IPR040758">
    <property type="entry name" value="PrmC_N"/>
</dbReference>
<dbReference type="NCBIfam" id="TIGR00536">
    <property type="entry name" value="hemK_fam"/>
    <property type="match status" value="1"/>
</dbReference>
<keyword evidence="9" id="KW-1185">Reference proteome</keyword>